<sequence>MGQGSSKESQDNTYQGIVQGNSKDNTYQGIAQGNSKD</sequence>
<proteinExistence type="predicted"/>
<evidence type="ECO:0000313" key="3">
    <source>
        <dbReference type="Proteomes" id="UP000194933"/>
    </source>
</evidence>
<reference evidence="2 3" key="1">
    <citation type="submission" date="2017-05" db="EMBL/GenBank/DDBJ databases">
        <title>The Genome Sequence of Enterococcus sp. 10A9_DIV0425.</title>
        <authorList>
            <consortium name="The Broad Institute Genomics Platform"/>
            <consortium name="The Broad Institute Genomic Center for Infectious Diseases"/>
            <person name="Earl A."/>
            <person name="Manson A."/>
            <person name="Schwartman J."/>
            <person name="Gilmore M."/>
            <person name="Abouelleil A."/>
            <person name="Cao P."/>
            <person name="Chapman S."/>
            <person name="Cusick C."/>
            <person name="Shea T."/>
            <person name="Young S."/>
            <person name="Neafsey D."/>
            <person name="Nusbaum C."/>
            <person name="Birren B."/>
        </authorList>
    </citation>
    <scope>NUCLEOTIDE SEQUENCE [LARGE SCALE GENOMIC DNA]</scope>
    <source>
        <strain evidence="2 3">10A9_DIV0425</strain>
    </source>
</reference>
<comment type="caution">
    <text evidence="2">The sequence shown here is derived from an EMBL/GenBank/DDBJ whole genome shotgun (WGS) entry which is preliminary data.</text>
</comment>
<feature type="non-terminal residue" evidence="2">
    <location>
        <position position="37"/>
    </location>
</feature>
<protein>
    <submittedName>
        <fullName evidence="2">Uncharacterized protein</fullName>
    </submittedName>
</protein>
<feature type="region of interest" description="Disordered" evidence="1">
    <location>
        <begin position="1"/>
        <end position="37"/>
    </location>
</feature>
<gene>
    <name evidence="2" type="ORF">A5844_001923</name>
</gene>
<dbReference type="Proteomes" id="UP000194933">
    <property type="component" value="Unassembled WGS sequence"/>
</dbReference>
<organism evidence="2 3">
    <name type="scientific">Candidatus Enterococcus wittei</name>
    <dbReference type="NCBI Taxonomy" id="1987383"/>
    <lineage>
        <taxon>Bacteria</taxon>
        <taxon>Bacillati</taxon>
        <taxon>Bacillota</taxon>
        <taxon>Bacilli</taxon>
        <taxon>Lactobacillales</taxon>
        <taxon>Enterococcaceae</taxon>
        <taxon>Enterococcus</taxon>
    </lineage>
</organism>
<evidence type="ECO:0000256" key="1">
    <source>
        <dbReference type="SAM" id="MobiDB-lite"/>
    </source>
</evidence>
<accession>A0A242JY32</accession>
<keyword evidence="3" id="KW-1185">Reference proteome</keyword>
<name>A0A242JY32_9ENTE</name>
<evidence type="ECO:0000313" key="2">
    <source>
        <dbReference type="EMBL" id="OTP10225.1"/>
    </source>
</evidence>
<dbReference type="AlphaFoldDB" id="A0A242JY32"/>
<dbReference type="EMBL" id="NGMO01000003">
    <property type="protein sequence ID" value="OTP10225.1"/>
    <property type="molecule type" value="Genomic_DNA"/>
</dbReference>